<organism evidence="2 3">
    <name type="scientific">Pyricularia grisea</name>
    <name type="common">Crabgrass-specific blast fungus</name>
    <name type="synonym">Magnaporthe grisea</name>
    <dbReference type="NCBI Taxonomy" id="148305"/>
    <lineage>
        <taxon>Eukaryota</taxon>
        <taxon>Fungi</taxon>
        <taxon>Dikarya</taxon>
        <taxon>Ascomycota</taxon>
        <taxon>Pezizomycotina</taxon>
        <taxon>Sordariomycetes</taxon>
        <taxon>Sordariomycetidae</taxon>
        <taxon>Magnaporthales</taxon>
        <taxon>Pyriculariaceae</taxon>
        <taxon>Pyricularia</taxon>
    </lineage>
</organism>
<feature type="compositionally biased region" description="Basic and acidic residues" evidence="1">
    <location>
        <begin position="56"/>
        <end position="97"/>
    </location>
</feature>
<feature type="region of interest" description="Disordered" evidence="1">
    <location>
        <begin position="56"/>
        <end position="174"/>
    </location>
</feature>
<proteinExistence type="predicted"/>
<feature type="compositionally biased region" description="Basic and acidic residues" evidence="1">
    <location>
        <begin position="10"/>
        <end position="27"/>
    </location>
</feature>
<dbReference type="KEGG" id="pgri:PgNI_01726"/>
<feature type="region of interest" description="Disordered" evidence="1">
    <location>
        <begin position="1"/>
        <end position="30"/>
    </location>
</feature>
<sequence length="174" mass="19577">MGRLLPLDPRPSRADPEARSARKEIEKSSTGFSWTTAAILGVLGVTMLINVEKGVERCEKRHQRKGDWDRCRNGRDRGSGGDAGDRGRDRGRDRTRASTETPTRRTWISSPRRDRSYSRRRSKSAVFDESSESGPKQKLRRDGRDGSPTRERGRSSTRGGDKSSQGRSSRRSES</sequence>
<evidence type="ECO:0000313" key="3">
    <source>
        <dbReference type="RefSeq" id="XP_030986739.1"/>
    </source>
</evidence>
<dbReference type="RefSeq" id="XP_030986739.1">
    <property type="nucleotide sequence ID" value="XM_031121798.1"/>
</dbReference>
<keyword evidence="2" id="KW-1185">Reference proteome</keyword>
<evidence type="ECO:0000256" key="1">
    <source>
        <dbReference type="SAM" id="MobiDB-lite"/>
    </source>
</evidence>
<name>A0A6P8BI66_PYRGI</name>
<feature type="compositionally biased region" description="Low complexity" evidence="1">
    <location>
        <begin position="156"/>
        <end position="167"/>
    </location>
</feature>
<dbReference type="OrthoDB" id="5239180at2759"/>
<feature type="compositionally biased region" description="Polar residues" evidence="1">
    <location>
        <begin position="98"/>
        <end position="108"/>
    </location>
</feature>
<reference evidence="3" key="3">
    <citation type="submission" date="2025-08" db="UniProtKB">
        <authorList>
            <consortium name="RefSeq"/>
        </authorList>
    </citation>
    <scope>IDENTIFICATION</scope>
    <source>
        <strain evidence="3">NI907</strain>
    </source>
</reference>
<accession>A0A6P8BI66</accession>
<gene>
    <name evidence="3" type="ORF">PgNI_01726</name>
</gene>
<dbReference type="Proteomes" id="UP000515153">
    <property type="component" value="Unplaced"/>
</dbReference>
<dbReference type="GeneID" id="41956710"/>
<reference evidence="3" key="1">
    <citation type="journal article" date="2019" name="Mol. Biol. Evol.">
        <title>Blast fungal genomes show frequent chromosomal changes, gene gains and losses, and effector gene turnover.</title>
        <authorList>
            <person name="Gomez Luciano L.B."/>
            <person name="Jason Tsai I."/>
            <person name="Chuma I."/>
            <person name="Tosa Y."/>
            <person name="Chen Y.H."/>
            <person name="Li J.Y."/>
            <person name="Li M.Y."/>
            <person name="Jade Lu M.Y."/>
            <person name="Nakayashiki H."/>
            <person name="Li W.H."/>
        </authorList>
    </citation>
    <scope>NUCLEOTIDE SEQUENCE</scope>
    <source>
        <strain evidence="3">NI907</strain>
    </source>
</reference>
<dbReference type="AlphaFoldDB" id="A0A6P8BI66"/>
<protein>
    <submittedName>
        <fullName evidence="3">Uncharacterized protein</fullName>
    </submittedName>
</protein>
<feature type="compositionally biased region" description="Basic and acidic residues" evidence="1">
    <location>
        <begin position="140"/>
        <end position="154"/>
    </location>
</feature>
<evidence type="ECO:0000313" key="2">
    <source>
        <dbReference type="Proteomes" id="UP000515153"/>
    </source>
</evidence>
<reference evidence="3" key="2">
    <citation type="submission" date="2019-10" db="EMBL/GenBank/DDBJ databases">
        <authorList>
            <consortium name="NCBI Genome Project"/>
        </authorList>
    </citation>
    <scope>NUCLEOTIDE SEQUENCE</scope>
    <source>
        <strain evidence="3">NI907</strain>
    </source>
</reference>